<keyword evidence="2" id="KW-1185">Reference proteome</keyword>
<accession>A0ACC5WE86</accession>
<dbReference type="Proteomes" id="UP000829447">
    <property type="component" value="Linkage Group LG3"/>
</dbReference>
<comment type="caution">
    <text evidence="1">The sequence shown here is derived from an EMBL/GenBank/DDBJ whole genome shotgun (WGS) entry which is preliminary data.</text>
</comment>
<sequence length="2124" mass="238314">MSKGRKRSKAKAKAAKAAAKAAAFGMPPGPRPPPPGGFCGVGPPLPVPGPVMPGDHFPMGQPDCGPPMMEDGPIINEPPDFILRDRYVHRPGFHPQEFEMHPRFLHPDLEDGPRGFHPDPYEERTGFHPAEFEGGPSGFVPREFRDEPSGFVPREFRDEPSGFVPREFRDGPSGFVPREFRDGPSGFVPREFRDGPSGFVPPEFRDGPSGFVPPEFRDGPRGFVSPEFRDGPSGFVPREFRDGPRGFVSPEFRDGPSGFVPQARIPPSQFEDGPGYPVMNPGRGLINAMDPDYMQPQDVHGNAPLRAPCPPHRTHQATQQSSDLGDNENSKNSTTTTTAASTSKKEISVVKSMLGSVKPPPGRSMGVITFIANSYGFIEREDQKKYSFSFDAFFGKRNHLVPGVKVHFTAVKELGKECATDVKVAPGGTEEIEPTVYEGVVTAVLPDTYVLEPHPGRIRTILTTEPVKLPFGKMDSKVTLLLFDRVKFQLLTDIITKVRRATNITPQMPETFQLTKEIREKGVIMNIKDDTFTVMSKKHENLTASLNEYMSDDQLAVMDEVEFTVVSVKDSLKAIRLKKLPEGSVEFDSQTKKSKSLTSKEAAVDEDISSEKYEGTVSQIIPKSSKKEMGQQLPQGLVDTTVAGTQKSLPFGSGDVITQATMMVGDKVQFNIVTKQQTKEERAVNIEIQPETFQLESTEQRKIGIVVKLNANSGFIKAPQDPQLFFDLSEVMDDAKLTLSEKVEFTLAMGVEGTAEGKRAIRIRRLTESVFTSVPKIEEKKEKKKMTIKLLKDPKEHIKNQVKTEGKDCDLLAAEKLGREKVEASKAPKQDNKGKQENPIKGSRERSRSREISRRRCSRSSSRSRDRSGSYYGKHRSSSRDRNYRSHRRSRSRSRDRSRRYRRSYSHSRSRSRSRERSSRSGKKRSHSPEYTDEHRRGQSNSKECSSKRRSRSPDGQNKTSKYAPSSFDYTNLPSTEAVNEELAKKRKELLELNELIARKKAIIAMEQNAKTPSQFKDALEMDRQHGIATFDYQHKTCLENSWTPDMKPVRSILKKQSESLTSPQHQKSERSESPEEPVGCPKTNTSSIYTSAGSVPVWIKQSSTPEIEDQELARKKRQLEELSECIARKRAIMAMEQKAKALCDGSEIKKKYDFASCSDDLDITMTNKNTWQLDIKPDLQPKKSILKKRSESATDQPQKDLATAGQYAHFPMSKQPKDDQSAFLNPSGPSDTAFKKPCNPPSVLSNTVDFFKKLINEASTSSCTSNNKAISQQSFQPSSGLFYDQKSTRETKDESYSTSPSQISQFSHQDCDQASTSEGSSTQSSASKQKSNLATQMERFLGALNKADSNLLSSLLRDARKDSDTLENQRIPQEQAEGKVSCGEELYDPFKETDCNEDNYPLMGSKQNMSHMLGRIETTQDDLLPHERAVVDGSGFSKIVGMKYGIEAKPENRFLYGEAVPSSSQSRLLEEHEKFLKECDKFKLSQDCYSDELYFEDSYGEDGERYKRQKPSERYRVEGSHSPVHQKSEDANEDVEKASQYKKIQDLLQTIGLNLDTTEVSKLADRTKERLYGKKVKPQRSHSDQKDEKSISRCDRRGSSHSTDSEGVNSVSPAKTSNREVYMSYLDSIKHRHNEVGVEERDLFSLKRTIRNSPEAKQMTSDPYKIEPQEVTCDSYKPTAETFSLAQSVGLAYTQTSSEFSSAAHHLKNKQDSQECSYAIDGEQNPYGSISLNSLHYATGYPTPPFHLTSGYEDYTATARPSSMMPPSPAQFYPTLSTFTTPGSFGPSPTPPYPPTSGQFSFAMQPGSSGYATQQTKTKPTAHNRCLKTIETVQTQKSVSVKPFAAKEVRTVISIQTQKELIDTEGEAESQTVSMMEDDIKAKQKKRLEQFNQRMRLKKEQQMEAQRTRGLSQKSAPGRVLRTEVKNVWICGHSLVFWAEKRATSPEIGMQLGMDPNSVRIWWKGVQGMTWQQLLPQLLQLKDNWPNPDVILMHLGGNDIGKMTPEAFVLAVKKDLISLKSIFPQCRLVWSDILPRKSWRHSNDSTAVNNMRQAINKTIRGIMAELGGFSLTHDNIVPRLDSGLYRPDGVHLSGKGIDTFNLNMQDFLEKWESEISETETSES</sequence>
<gene>
    <name evidence="1" type="ORF">PGIGA_G00190790</name>
</gene>
<evidence type="ECO:0000313" key="2">
    <source>
        <dbReference type="Proteomes" id="UP000829447"/>
    </source>
</evidence>
<protein>
    <submittedName>
        <fullName evidence="1">Uncharacterized protein</fullName>
    </submittedName>
</protein>
<organism evidence="1 2">
    <name type="scientific">Pangasianodon gigas</name>
    <name type="common">Mekong giant catfish</name>
    <name type="synonym">Pangasius gigas</name>
    <dbReference type="NCBI Taxonomy" id="30993"/>
    <lineage>
        <taxon>Eukaryota</taxon>
        <taxon>Metazoa</taxon>
        <taxon>Chordata</taxon>
        <taxon>Craniata</taxon>
        <taxon>Vertebrata</taxon>
        <taxon>Euteleostomi</taxon>
        <taxon>Actinopterygii</taxon>
        <taxon>Neopterygii</taxon>
        <taxon>Teleostei</taxon>
        <taxon>Ostariophysi</taxon>
        <taxon>Siluriformes</taxon>
        <taxon>Pangasiidae</taxon>
        <taxon>Pangasianodon</taxon>
    </lineage>
</organism>
<reference evidence="1 2" key="1">
    <citation type="journal article" date="2022" name="bioRxiv">
        <title>An ancient truncated duplication of the anti-Mullerian hormone receptor type 2 gene is a potential conserved master sex determinant in the Pangasiidae catfish family.</title>
        <authorList>
            <person name="Wen M."/>
            <person name="Pan Q."/>
            <person name="Jouanno E."/>
            <person name="Montfort J."/>
            <person name="Zahm M."/>
            <person name="Cabau C."/>
            <person name="Klopp C."/>
            <person name="Iampietro C."/>
            <person name="Roques C."/>
            <person name="Bouchez O."/>
            <person name="Castinel A."/>
            <person name="Donnadieu C."/>
            <person name="Parrinello H."/>
            <person name="Poncet C."/>
            <person name="Belmonte E."/>
            <person name="Gautier V."/>
            <person name="Avarre J.-C."/>
            <person name="Dugue R."/>
            <person name="Gustiano R."/>
            <person name="Ha T.T.T."/>
            <person name="Campet M."/>
            <person name="Sriphairoj K."/>
            <person name="Ribolli J."/>
            <person name="de Almeida F.L."/>
            <person name="Desvignes T."/>
            <person name="Postlethwait J.H."/>
            <person name="Bucao C.F."/>
            <person name="Robinson-Rechavi M."/>
            <person name="Bobe J."/>
            <person name="Herpin A."/>
            <person name="Guiguen Y."/>
        </authorList>
    </citation>
    <scope>NUCLEOTIDE SEQUENCE [LARGE SCALE GENOMIC DNA]</scope>
    <source>
        <strain evidence="1">YG-Dec2019</strain>
    </source>
</reference>
<proteinExistence type="predicted"/>
<evidence type="ECO:0000313" key="1">
    <source>
        <dbReference type="EMBL" id="MCI4376650.1"/>
    </source>
</evidence>
<name>A0ACC5WE86_PANGG</name>
<dbReference type="EMBL" id="CM040456">
    <property type="protein sequence ID" value="MCI4376650.1"/>
    <property type="molecule type" value="Genomic_DNA"/>
</dbReference>